<dbReference type="RefSeq" id="WP_394832285.1">
    <property type="nucleotide sequence ID" value="NZ_CP089929.1"/>
</dbReference>
<dbReference type="InterPro" id="IPR051683">
    <property type="entry name" value="Enoyl-CoA_Hydratase/Isomerase"/>
</dbReference>
<dbReference type="GO" id="GO:0004300">
    <property type="term" value="F:enoyl-CoA hydratase activity"/>
    <property type="evidence" value="ECO:0007669"/>
    <property type="project" value="UniProtKB-EC"/>
</dbReference>
<dbReference type="Pfam" id="PF00378">
    <property type="entry name" value="ECH_1"/>
    <property type="match status" value="1"/>
</dbReference>
<dbReference type="InterPro" id="IPR001753">
    <property type="entry name" value="Enoyl-CoA_hydra/iso"/>
</dbReference>
<accession>A0ABZ2KYL1</accession>
<dbReference type="InterPro" id="IPR029045">
    <property type="entry name" value="ClpP/crotonase-like_dom_sf"/>
</dbReference>
<dbReference type="Gene3D" id="3.90.226.10">
    <property type="entry name" value="2-enoyl-CoA Hydratase, Chain A, domain 1"/>
    <property type="match status" value="1"/>
</dbReference>
<evidence type="ECO:0000313" key="3">
    <source>
        <dbReference type="Proteomes" id="UP001374803"/>
    </source>
</evidence>
<name>A0ABZ2KYL1_9BACT</name>
<dbReference type="NCBIfam" id="NF005498">
    <property type="entry name" value="PRK07112.1"/>
    <property type="match status" value="1"/>
</dbReference>
<sequence>MAILNRATTDYETLRVRFEEDICYLQFHRPEANNTINDRLVEECGQVLELCRENAKIVILEGLPEVFCFGADFQQIQADLESTSHQAQKDPEPIYDLWLQLARGPYLTIAHVRGKANAGGVGFVAACDVVLADDKAVFSLSELLFGLIPACVLPFLIRRVGLSKAHHMTLMTQPISAKQALEWGLVDACEANSDNLLRKYLLRLRRLSKQSIDRYKTYMNSLSDILIASKPQALATNRAVFSDTSNLQNIARYVKTGKFPWE</sequence>
<dbReference type="EC" id="4.2.1.17" evidence="2"/>
<dbReference type="PANTHER" id="PTHR42964:SF1">
    <property type="entry name" value="POLYKETIDE BIOSYNTHESIS ENOYL-COA HYDRATASE PKSH-RELATED"/>
    <property type="match status" value="1"/>
</dbReference>
<comment type="similarity">
    <text evidence="1">Belongs to the enoyl-CoA hydratase/isomerase family.</text>
</comment>
<reference evidence="2" key="1">
    <citation type="submission" date="2021-12" db="EMBL/GenBank/DDBJ databases">
        <title>Discovery of the Pendulisporaceae a myxobacterial family with distinct sporulation behavior and unique specialized metabolism.</title>
        <authorList>
            <person name="Garcia R."/>
            <person name="Popoff A."/>
            <person name="Bader C.D."/>
            <person name="Loehr J."/>
            <person name="Walesch S."/>
            <person name="Walt C."/>
            <person name="Boldt J."/>
            <person name="Bunk B."/>
            <person name="Haeckl F.J.F.P.J."/>
            <person name="Gunesch A.P."/>
            <person name="Birkelbach J."/>
            <person name="Nuebel U."/>
            <person name="Pietschmann T."/>
            <person name="Bach T."/>
            <person name="Mueller R."/>
        </authorList>
    </citation>
    <scope>NUCLEOTIDE SEQUENCE</scope>
    <source>
        <strain evidence="2">MSr11367</strain>
    </source>
</reference>
<gene>
    <name evidence="2" type="ORF">LVJ94_37785</name>
</gene>
<dbReference type="PANTHER" id="PTHR42964">
    <property type="entry name" value="ENOYL-COA HYDRATASE"/>
    <property type="match status" value="1"/>
</dbReference>
<evidence type="ECO:0000313" key="2">
    <source>
        <dbReference type="EMBL" id="WXB02656.1"/>
    </source>
</evidence>
<keyword evidence="3" id="KW-1185">Reference proteome</keyword>
<evidence type="ECO:0000256" key="1">
    <source>
        <dbReference type="ARBA" id="ARBA00005254"/>
    </source>
</evidence>
<organism evidence="2 3">
    <name type="scientific">Pendulispora rubella</name>
    <dbReference type="NCBI Taxonomy" id="2741070"/>
    <lineage>
        <taxon>Bacteria</taxon>
        <taxon>Pseudomonadati</taxon>
        <taxon>Myxococcota</taxon>
        <taxon>Myxococcia</taxon>
        <taxon>Myxococcales</taxon>
        <taxon>Sorangiineae</taxon>
        <taxon>Pendulisporaceae</taxon>
        <taxon>Pendulispora</taxon>
    </lineage>
</organism>
<protein>
    <submittedName>
        <fullName evidence="2">Enoyl-CoA hydratase/isomerase</fullName>
        <ecNumber evidence="2">4.2.1.17</ecNumber>
    </submittedName>
</protein>
<proteinExistence type="inferred from homology"/>
<dbReference type="CDD" id="cd06558">
    <property type="entry name" value="crotonase-like"/>
    <property type="match status" value="1"/>
</dbReference>
<keyword evidence="2" id="KW-0456">Lyase</keyword>
<dbReference type="EMBL" id="CP089983">
    <property type="protein sequence ID" value="WXB02656.1"/>
    <property type="molecule type" value="Genomic_DNA"/>
</dbReference>
<dbReference type="Proteomes" id="UP001374803">
    <property type="component" value="Chromosome"/>
</dbReference>
<dbReference type="SUPFAM" id="SSF52096">
    <property type="entry name" value="ClpP/crotonase"/>
    <property type="match status" value="1"/>
</dbReference>